<comment type="caution">
    <text evidence="14">The sequence shown here is derived from an EMBL/GenBank/DDBJ whole genome shotgun (WGS) entry which is preliminary data.</text>
</comment>
<dbReference type="GO" id="GO:0006233">
    <property type="term" value="P:dTDP biosynthetic process"/>
    <property type="evidence" value="ECO:0007669"/>
    <property type="project" value="InterPro"/>
</dbReference>
<evidence type="ECO:0000256" key="10">
    <source>
        <dbReference type="ARBA" id="ARBA00048743"/>
    </source>
</evidence>
<evidence type="ECO:0000256" key="5">
    <source>
        <dbReference type="ARBA" id="ARBA00022727"/>
    </source>
</evidence>
<dbReference type="AlphaFoldDB" id="A0A2N5XSX5"/>
<evidence type="ECO:0000259" key="13">
    <source>
        <dbReference type="Pfam" id="PF02223"/>
    </source>
</evidence>
<dbReference type="PANTHER" id="PTHR10344">
    <property type="entry name" value="THYMIDYLATE KINASE"/>
    <property type="match status" value="1"/>
</dbReference>
<dbReference type="GO" id="GO:0006227">
    <property type="term" value="P:dUDP biosynthetic process"/>
    <property type="evidence" value="ECO:0007669"/>
    <property type="project" value="TreeGrafter"/>
</dbReference>
<dbReference type="Pfam" id="PF02223">
    <property type="entry name" value="Thymidylate_kin"/>
    <property type="match status" value="1"/>
</dbReference>
<dbReference type="GO" id="GO:0004798">
    <property type="term" value="F:dTMP kinase activity"/>
    <property type="evidence" value="ECO:0007669"/>
    <property type="project" value="UniProtKB-UniRule"/>
</dbReference>
<evidence type="ECO:0000256" key="1">
    <source>
        <dbReference type="ARBA" id="ARBA00009776"/>
    </source>
</evidence>
<evidence type="ECO:0000256" key="11">
    <source>
        <dbReference type="ARBA" id="ARBA00057735"/>
    </source>
</evidence>
<dbReference type="NCBIfam" id="TIGR00041">
    <property type="entry name" value="DTMP_kinase"/>
    <property type="match status" value="1"/>
</dbReference>
<dbReference type="EMBL" id="PKUQ01000016">
    <property type="protein sequence ID" value="PLW77612.1"/>
    <property type="molecule type" value="Genomic_DNA"/>
</dbReference>
<proteinExistence type="inferred from homology"/>
<dbReference type="EC" id="2.7.4.9" evidence="2 12"/>
<comment type="function">
    <text evidence="11 12">Phosphorylation of dTMP to form dTDP in both de novo and salvage pathways of dTTP synthesis.</text>
</comment>
<evidence type="ECO:0000313" key="14">
    <source>
        <dbReference type="EMBL" id="PLW77612.1"/>
    </source>
</evidence>
<evidence type="ECO:0000256" key="4">
    <source>
        <dbReference type="ARBA" id="ARBA00022679"/>
    </source>
</evidence>
<dbReference type="Proteomes" id="UP000234881">
    <property type="component" value="Unassembled WGS sequence"/>
</dbReference>
<dbReference type="CDD" id="cd01672">
    <property type="entry name" value="TMPK"/>
    <property type="match status" value="1"/>
</dbReference>
<keyword evidence="8 12" id="KW-0067">ATP-binding</keyword>
<comment type="catalytic activity">
    <reaction evidence="10 12">
        <text>dTMP + ATP = dTDP + ADP</text>
        <dbReference type="Rhea" id="RHEA:13517"/>
        <dbReference type="ChEBI" id="CHEBI:30616"/>
        <dbReference type="ChEBI" id="CHEBI:58369"/>
        <dbReference type="ChEBI" id="CHEBI:63528"/>
        <dbReference type="ChEBI" id="CHEBI:456216"/>
        <dbReference type="EC" id="2.7.4.9"/>
    </reaction>
</comment>
<reference evidence="14 15" key="1">
    <citation type="submission" date="2018-01" db="EMBL/GenBank/DDBJ databases">
        <title>The draft genome sequence of Cohaesibacter sp. H1304.</title>
        <authorList>
            <person name="Wang N.-N."/>
            <person name="Du Z.-J."/>
        </authorList>
    </citation>
    <scope>NUCLEOTIDE SEQUENCE [LARGE SCALE GENOMIC DNA]</scope>
    <source>
        <strain evidence="14 15">H1304</strain>
    </source>
</reference>
<evidence type="ECO:0000256" key="12">
    <source>
        <dbReference type="HAMAP-Rule" id="MF_00165"/>
    </source>
</evidence>
<evidence type="ECO:0000256" key="7">
    <source>
        <dbReference type="ARBA" id="ARBA00022777"/>
    </source>
</evidence>
<evidence type="ECO:0000256" key="9">
    <source>
        <dbReference type="ARBA" id="ARBA00029962"/>
    </source>
</evidence>
<name>A0A2N5XSX5_9HYPH</name>
<keyword evidence="4 12" id="KW-0808">Transferase</keyword>
<dbReference type="Gene3D" id="3.40.50.300">
    <property type="entry name" value="P-loop containing nucleotide triphosphate hydrolases"/>
    <property type="match status" value="1"/>
</dbReference>
<dbReference type="RefSeq" id="WP_101533629.1">
    <property type="nucleotide sequence ID" value="NZ_JBFHIU010000102.1"/>
</dbReference>
<dbReference type="HAMAP" id="MF_00165">
    <property type="entry name" value="Thymidylate_kinase"/>
    <property type="match status" value="1"/>
</dbReference>
<sequence>MQRGKFITFEGGEGVGKTTQIRLLTERLAARGINCIKTREPGGSPGGEAVRHVLLSGAAEKLGIGPRGEAILFAAARADHVDTKIRPALDRGQWVLCDRFMDSTRIYQGEHTDVPQGLVDILERIAIDGLRPDLTFVLDLRAEIGMNRANTRRTKGEIADRFEREDLSIHKNRRNAFLQLARQDPARCKVIDASQTVDEISFDIWQIVERELLLKEQGQTALLQNEKEA</sequence>
<dbReference type="SUPFAM" id="SSF52540">
    <property type="entry name" value="P-loop containing nucleoside triphosphate hydrolases"/>
    <property type="match status" value="1"/>
</dbReference>
<dbReference type="InterPro" id="IPR018094">
    <property type="entry name" value="Thymidylate_kinase"/>
</dbReference>
<dbReference type="GO" id="GO:0006235">
    <property type="term" value="P:dTTP biosynthetic process"/>
    <property type="evidence" value="ECO:0007669"/>
    <property type="project" value="UniProtKB-UniRule"/>
</dbReference>
<dbReference type="OrthoDB" id="9774907at2"/>
<keyword evidence="5 12" id="KW-0545">Nucleotide biosynthesis</keyword>
<accession>A0A2N5XSX5</accession>
<keyword evidence="6 12" id="KW-0547">Nucleotide-binding</keyword>
<evidence type="ECO:0000256" key="2">
    <source>
        <dbReference type="ARBA" id="ARBA00012980"/>
    </source>
</evidence>
<keyword evidence="7 12" id="KW-0418">Kinase</keyword>
<protein>
    <recommendedName>
        <fullName evidence="3 12">Thymidylate kinase</fullName>
        <ecNumber evidence="2 12">2.7.4.9</ecNumber>
    </recommendedName>
    <alternativeName>
        <fullName evidence="9 12">dTMP kinase</fullName>
    </alternativeName>
</protein>
<dbReference type="PANTHER" id="PTHR10344:SF4">
    <property type="entry name" value="UMP-CMP KINASE 2, MITOCHONDRIAL"/>
    <property type="match status" value="1"/>
</dbReference>
<dbReference type="InterPro" id="IPR027417">
    <property type="entry name" value="P-loop_NTPase"/>
</dbReference>
<dbReference type="GO" id="GO:0005829">
    <property type="term" value="C:cytosol"/>
    <property type="evidence" value="ECO:0007669"/>
    <property type="project" value="TreeGrafter"/>
</dbReference>
<keyword evidence="15" id="KW-1185">Reference proteome</keyword>
<comment type="similarity">
    <text evidence="1 12">Belongs to the thymidylate kinase family.</text>
</comment>
<evidence type="ECO:0000256" key="3">
    <source>
        <dbReference type="ARBA" id="ARBA00017144"/>
    </source>
</evidence>
<evidence type="ECO:0000256" key="8">
    <source>
        <dbReference type="ARBA" id="ARBA00022840"/>
    </source>
</evidence>
<dbReference type="GO" id="GO:0005524">
    <property type="term" value="F:ATP binding"/>
    <property type="evidence" value="ECO:0007669"/>
    <property type="project" value="UniProtKB-UniRule"/>
</dbReference>
<feature type="binding site" evidence="12">
    <location>
        <begin position="11"/>
        <end position="18"/>
    </location>
    <ligand>
        <name>ATP</name>
        <dbReference type="ChEBI" id="CHEBI:30616"/>
    </ligand>
</feature>
<evidence type="ECO:0000313" key="15">
    <source>
        <dbReference type="Proteomes" id="UP000234881"/>
    </source>
</evidence>
<dbReference type="FunFam" id="3.40.50.300:FF:000225">
    <property type="entry name" value="Thymidylate kinase"/>
    <property type="match status" value="1"/>
</dbReference>
<organism evidence="14 15">
    <name type="scientific">Cohaesibacter celericrescens</name>
    <dbReference type="NCBI Taxonomy" id="2067669"/>
    <lineage>
        <taxon>Bacteria</taxon>
        <taxon>Pseudomonadati</taxon>
        <taxon>Pseudomonadota</taxon>
        <taxon>Alphaproteobacteria</taxon>
        <taxon>Hyphomicrobiales</taxon>
        <taxon>Cohaesibacteraceae</taxon>
    </lineage>
</organism>
<gene>
    <name evidence="12" type="primary">tmk</name>
    <name evidence="14" type="ORF">C0081_09910</name>
</gene>
<feature type="domain" description="Thymidylate kinase-like" evidence="13">
    <location>
        <begin position="9"/>
        <end position="203"/>
    </location>
</feature>
<evidence type="ECO:0000256" key="6">
    <source>
        <dbReference type="ARBA" id="ARBA00022741"/>
    </source>
</evidence>
<dbReference type="InterPro" id="IPR039430">
    <property type="entry name" value="Thymidylate_kin-like_dom"/>
</dbReference>